<dbReference type="KEGG" id="bhg:I6G56_24100"/>
<sequence length="47" mass="4996">MDLPLLLFNPEMTGNARRPETAGPPPDTLCERAEAAILQALFSAAQG</sequence>
<dbReference type="Proteomes" id="UP000594943">
    <property type="component" value="Chromosome 2"/>
</dbReference>
<dbReference type="AlphaFoldDB" id="A0A7T2U8F2"/>
<evidence type="ECO:0000256" key="1">
    <source>
        <dbReference type="SAM" id="MobiDB-lite"/>
    </source>
</evidence>
<protein>
    <submittedName>
        <fullName evidence="2">Uncharacterized protein</fullName>
    </submittedName>
</protein>
<dbReference type="RefSeq" id="WP_155246052.1">
    <property type="nucleotide sequence ID" value="NZ_CM003627.1"/>
</dbReference>
<accession>A0A7T2U8F2</accession>
<name>A0A7T2U8F2_9BURK</name>
<gene>
    <name evidence="2" type="ORF">I6G56_24100</name>
</gene>
<proteinExistence type="predicted"/>
<dbReference type="EMBL" id="CP065687">
    <property type="protein sequence ID" value="QPS47508.1"/>
    <property type="molecule type" value="Genomic_DNA"/>
</dbReference>
<evidence type="ECO:0000313" key="2">
    <source>
        <dbReference type="EMBL" id="QPS47508.1"/>
    </source>
</evidence>
<evidence type="ECO:0000313" key="3">
    <source>
        <dbReference type="Proteomes" id="UP000594943"/>
    </source>
</evidence>
<reference evidence="2 3" key="1">
    <citation type="submission" date="2020-12" db="EMBL/GenBank/DDBJ databases">
        <title>FDA dAtabase for Regulatory Grade micrObial Sequences (FDA-ARGOS): Supporting development and validation of Infectious Disease Dx tests.</title>
        <authorList>
            <person name="Nelson B."/>
            <person name="Plummer A."/>
            <person name="Tallon L."/>
            <person name="Sadzewicz L."/>
            <person name="Zhao X."/>
            <person name="Boylan J."/>
            <person name="Ott S."/>
            <person name="Bowen H."/>
            <person name="Vavikolanu K."/>
            <person name="Mehta A."/>
            <person name="Aluvathingal J."/>
            <person name="Nadendla S."/>
            <person name="Myers T."/>
            <person name="Yan Y."/>
            <person name="Sichtig H."/>
        </authorList>
    </citation>
    <scope>NUCLEOTIDE SEQUENCE [LARGE SCALE GENOMIC DNA]</scope>
    <source>
        <strain evidence="2 3">FDAARGOS_899</strain>
    </source>
</reference>
<feature type="region of interest" description="Disordered" evidence="1">
    <location>
        <begin position="8"/>
        <end position="27"/>
    </location>
</feature>
<organism evidence="2 3">
    <name type="scientific">Burkholderia humptydooensis</name>
    <dbReference type="NCBI Taxonomy" id="430531"/>
    <lineage>
        <taxon>Bacteria</taxon>
        <taxon>Pseudomonadati</taxon>
        <taxon>Pseudomonadota</taxon>
        <taxon>Betaproteobacteria</taxon>
        <taxon>Burkholderiales</taxon>
        <taxon>Burkholderiaceae</taxon>
        <taxon>Burkholderia</taxon>
        <taxon>pseudomallei group</taxon>
    </lineage>
</organism>